<dbReference type="GO" id="GO:0003677">
    <property type="term" value="F:DNA binding"/>
    <property type="evidence" value="ECO:0007669"/>
    <property type="project" value="InterPro"/>
</dbReference>
<dbReference type="GO" id="GO:0000981">
    <property type="term" value="F:DNA-binding transcription factor activity, RNA polymerase II-specific"/>
    <property type="evidence" value="ECO:0007669"/>
    <property type="project" value="InterPro"/>
</dbReference>
<dbReference type="PANTHER" id="PTHR47654">
    <property type="entry name" value="ZN(II)2CYS6 TRANSCRIPTION FACTOR (EUROFUNG)-RELATED"/>
    <property type="match status" value="1"/>
</dbReference>
<organism evidence="6 7">
    <name type="scientific">Paraphaeosphaeria minitans</name>
    <dbReference type="NCBI Taxonomy" id="565426"/>
    <lineage>
        <taxon>Eukaryota</taxon>
        <taxon>Fungi</taxon>
        <taxon>Dikarya</taxon>
        <taxon>Ascomycota</taxon>
        <taxon>Pezizomycotina</taxon>
        <taxon>Dothideomycetes</taxon>
        <taxon>Pleosporomycetidae</taxon>
        <taxon>Pleosporales</taxon>
        <taxon>Massarineae</taxon>
        <taxon>Didymosphaeriaceae</taxon>
        <taxon>Paraphaeosphaeria</taxon>
    </lineage>
</organism>
<dbReference type="AlphaFoldDB" id="A0A9P6GLR7"/>
<feature type="transmembrane region" description="Helical" evidence="4">
    <location>
        <begin position="676"/>
        <end position="694"/>
    </location>
</feature>
<keyword evidence="4" id="KW-0472">Membrane</keyword>
<evidence type="ECO:0000313" key="6">
    <source>
        <dbReference type="EMBL" id="KAF9737982.1"/>
    </source>
</evidence>
<evidence type="ECO:0000256" key="3">
    <source>
        <dbReference type="SAM" id="MobiDB-lite"/>
    </source>
</evidence>
<feature type="domain" description="Zn(2)-C6 fungal-type" evidence="5">
    <location>
        <begin position="36"/>
        <end position="66"/>
    </location>
</feature>
<dbReference type="PANTHER" id="PTHR47654:SF5">
    <property type="entry name" value="TRANSCRIPTION FACTOR DOMAIN-CONTAINING PROTEIN"/>
    <property type="match status" value="1"/>
</dbReference>
<dbReference type="Pfam" id="PF00172">
    <property type="entry name" value="Zn_clus"/>
    <property type="match status" value="1"/>
</dbReference>
<sequence length="831" mass="93055">MSFNAPGTSGKKVAIPRLQRTNQSQPSKERRRVGRACTACRSHKIKCTGDVPQCKHCEATGRECVYIMPRKDRLKTLVLPHLSRFVELHLTKLPSVTERSGQMIGLLRKLRGLANDEDSARIAELLEARPEALELWLAISFVLTNTCQAEADMFETRHAPTISNPDTNEDELHRPGGLFEADMGELLETLNTESLDLVDENLHGTDQARATGFVGPNSEVQWLRSFLLLERGDGDVATSERGSSANTSNNEHVSTVTFYLDNKNVDLEFHVDPYELPTADVAEQLLNIYMEKVHNSFPILPRKLFQDQCRKYFEALRHGSAPRLSAKWQAILNLVFAIGAKYSHLVKVNWQADERVHLIYQARASAFAWDENTLEHHPDLPQIQVAGLLAFYYLSVGQVSRAWVVVGVALRFATALGLHVRNEDPSASGAKREVLVRVWWSLYYLERQLNIITGRPSVIVDSCCSVPLPVPFSEQQLSENINIVDTLQRSSAIAISPIAHRHSFSESRPSSGGHSSNSTPNFGLADANSGSYFKAVVQLCVISQSILTSLYSAGTMVRSPSDLQQDIFQIGTRIDDWASNLPVDFNFQAAFENVATPDNSTFRQRTILAFQFCSAKILLTRPCLNGLGKTDREQKEGSSATFLRRMAIACIEAAKMEVDMLLDHPQPRFVYEFGPWWILVHYLMQALAVFLLALSHSSMMHQHNEVLAGYCIKIIRWLSVMEDPQAERAHQVAVGCYDIVAARLSLSSTKTWTGPQRPPVSGIRQDCATQTGFSAYQHPTAPQTGYSYDLAMFPDSRIAGDSAAFLYAPDGWYDQKNNRNMYDGTYYNQFQ</sequence>
<keyword evidence="2" id="KW-0539">Nucleus</keyword>
<dbReference type="Pfam" id="PF04082">
    <property type="entry name" value="Fungal_trans"/>
    <property type="match status" value="1"/>
</dbReference>
<feature type="region of interest" description="Disordered" evidence="3">
    <location>
        <begin position="1"/>
        <end position="33"/>
    </location>
</feature>
<dbReference type="EMBL" id="WJXW01000003">
    <property type="protein sequence ID" value="KAF9737982.1"/>
    <property type="molecule type" value="Genomic_DNA"/>
</dbReference>
<keyword evidence="7" id="KW-1185">Reference proteome</keyword>
<keyword evidence="1" id="KW-0479">Metal-binding</keyword>
<dbReference type="InterPro" id="IPR053230">
    <property type="entry name" value="Trans_reg_galc"/>
</dbReference>
<proteinExistence type="predicted"/>
<dbReference type="SMART" id="SM00906">
    <property type="entry name" value="Fungal_trans"/>
    <property type="match status" value="1"/>
</dbReference>
<dbReference type="CDD" id="cd12148">
    <property type="entry name" value="fungal_TF_MHR"/>
    <property type="match status" value="1"/>
</dbReference>
<evidence type="ECO:0000256" key="4">
    <source>
        <dbReference type="SAM" id="Phobius"/>
    </source>
</evidence>
<protein>
    <recommendedName>
        <fullName evidence="5">Zn(2)-C6 fungal-type domain-containing protein</fullName>
    </recommendedName>
</protein>
<dbReference type="OrthoDB" id="5296287at2759"/>
<accession>A0A9P6GLR7</accession>
<dbReference type="GO" id="GO:0008270">
    <property type="term" value="F:zinc ion binding"/>
    <property type="evidence" value="ECO:0007669"/>
    <property type="project" value="InterPro"/>
</dbReference>
<reference evidence="6" key="1">
    <citation type="journal article" date="2020" name="Mol. Plant Microbe Interact.">
        <title>Genome Sequence of the Biocontrol Agent Coniothyrium minitans strain Conio (IMI 134523).</title>
        <authorList>
            <person name="Patel D."/>
            <person name="Shittu T.A."/>
            <person name="Baroncelli R."/>
            <person name="Muthumeenakshi S."/>
            <person name="Osborne T.H."/>
            <person name="Janganan T.K."/>
            <person name="Sreenivasaprasad S."/>
        </authorList>
    </citation>
    <scope>NUCLEOTIDE SEQUENCE</scope>
    <source>
        <strain evidence="6">Conio</strain>
    </source>
</reference>
<keyword evidence="4" id="KW-1133">Transmembrane helix</keyword>
<dbReference type="InterPro" id="IPR007219">
    <property type="entry name" value="XnlR_reg_dom"/>
</dbReference>
<dbReference type="PROSITE" id="PS50048">
    <property type="entry name" value="ZN2_CY6_FUNGAL_2"/>
    <property type="match status" value="1"/>
</dbReference>
<dbReference type="Gene3D" id="4.10.240.10">
    <property type="entry name" value="Zn(2)-C6 fungal-type DNA-binding domain"/>
    <property type="match status" value="1"/>
</dbReference>
<dbReference type="SMART" id="SM00066">
    <property type="entry name" value="GAL4"/>
    <property type="match status" value="1"/>
</dbReference>
<evidence type="ECO:0000259" key="5">
    <source>
        <dbReference type="PROSITE" id="PS50048"/>
    </source>
</evidence>
<dbReference type="Proteomes" id="UP000756921">
    <property type="component" value="Unassembled WGS sequence"/>
</dbReference>
<dbReference type="SUPFAM" id="SSF57701">
    <property type="entry name" value="Zn2/Cys6 DNA-binding domain"/>
    <property type="match status" value="1"/>
</dbReference>
<evidence type="ECO:0000313" key="7">
    <source>
        <dbReference type="Proteomes" id="UP000756921"/>
    </source>
</evidence>
<dbReference type="InterPro" id="IPR001138">
    <property type="entry name" value="Zn2Cys6_DnaBD"/>
</dbReference>
<keyword evidence="4" id="KW-0812">Transmembrane</keyword>
<gene>
    <name evidence="6" type="ORF">PMIN01_03265</name>
</gene>
<evidence type="ECO:0000256" key="1">
    <source>
        <dbReference type="ARBA" id="ARBA00022723"/>
    </source>
</evidence>
<dbReference type="InterPro" id="IPR036864">
    <property type="entry name" value="Zn2-C6_fun-type_DNA-bd_sf"/>
</dbReference>
<comment type="caution">
    <text evidence="6">The sequence shown here is derived from an EMBL/GenBank/DDBJ whole genome shotgun (WGS) entry which is preliminary data.</text>
</comment>
<dbReference type="GO" id="GO:0006351">
    <property type="term" value="P:DNA-templated transcription"/>
    <property type="evidence" value="ECO:0007669"/>
    <property type="project" value="InterPro"/>
</dbReference>
<evidence type="ECO:0000256" key="2">
    <source>
        <dbReference type="ARBA" id="ARBA00023242"/>
    </source>
</evidence>
<dbReference type="PROSITE" id="PS00463">
    <property type="entry name" value="ZN2_CY6_FUNGAL_1"/>
    <property type="match status" value="1"/>
</dbReference>
<dbReference type="CDD" id="cd00067">
    <property type="entry name" value="GAL4"/>
    <property type="match status" value="1"/>
</dbReference>
<name>A0A9P6GLR7_9PLEO</name>